<gene>
    <name evidence="2" type="ordered locus">DGo_CA0227</name>
</gene>
<evidence type="ECO:0000256" key="1">
    <source>
        <dbReference type="SAM" id="Phobius"/>
    </source>
</evidence>
<dbReference type="EMBL" id="CP002191">
    <property type="protein sequence ID" value="AFD24154.1"/>
    <property type="molecule type" value="Genomic_DNA"/>
</dbReference>
<sequence>MTARNVTQAGRNKGRILLWLTILLSVLLLGFVTVFTARHNPLYSDRDAYGISKYKFIEACKERLHEPNELSLNLQGQSVPLGQALTQANQLRQGERAVVETVATPSQIVQGVQEAAPGQLGLAVPVLIAAGNGEARRPLAQATMQCVYDRTTARANVTLGLGGVQ</sequence>
<evidence type="ECO:0000313" key="2">
    <source>
        <dbReference type="EMBL" id="AFD24154.1"/>
    </source>
</evidence>
<dbReference type="PATRIC" id="fig|745776.4.peg.235"/>
<dbReference type="KEGG" id="dgo:DGo_CA0227"/>
<dbReference type="HOGENOM" id="CLU_1583807_0_0_0"/>
<dbReference type="OrthoDB" id="66453at2"/>
<dbReference type="RefSeq" id="WP_014683637.1">
    <property type="nucleotide sequence ID" value="NC_017790.1"/>
</dbReference>
<keyword evidence="3" id="KW-1185">Reference proteome</keyword>
<dbReference type="AlphaFoldDB" id="H8GU12"/>
<reference evidence="2 3" key="1">
    <citation type="journal article" date="2012" name="PLoS ONE">
        <title>Genome sequence and transcriptome analysis of the radioresistant bacterium Deinococcus gobiensis: insights into the extreme environmental adaptations.</title>
        <authorList>
            <person name="Yuan M."/>
            <person name="Chen M."/>
            <person name="Zhang W."/>
            <person name="Lu W."/>
            <person name="Wang J."/>
            <person name="Yang M."/>
            <person name="Zhao P."/>
            <person name="Tang R."/>
            <person name="Li X."/>
            <person name="Hao Y."/>
            <person name="Zhou Z."/>
            <person name="Zhan Y."/>
            <person name="Yu H."/>
            <person name="Teng C."/>
            <person name="Yan Y."/>
            <person name="Ping S."/>
            <person name="Wang Y."/>
            <person name="Lin M."/>
        </authorList>
    </citation>
    <scope>NUCLEOTIDE SEQUENCE [LARGE SCALE GENOMIC DNA]</scope>
    <source>
        <strain evidence="2 3">I-0</strain>
    </source>
</reference>
<dbReference type="Proteomes" id="UP000007575">
    <property type="component" value="Chromosome"/>
</dbReference>
<protein>
    <submittedName>
        <fullName evidence="2">Uncharacterized protein</fullName>
    </submittedName>
</protein>
<keyword evidence="1" id="KW-1133">Transmembrane helix</keyword>
<proteinExistence type="predicted"/>
<evidence type="ECO:0000313" key="3">
    <source>
        <dbReference type="Proteomes" id="UP000007575"/>
    </source>
</evidence>
<keyword evidence="1" id="KW-0812">Transmembrane</keyword>
<keyword evidence="1" id="KW-0472">Membrane</keyword>
<accession>H8GU12</accession>
<dbReference type="STRING" id="745776.DGo_CA0227"/>
<organism evidence="2 3">
    <name type="scientific">Deinococcus gobiensis (strain DSM 21396 / JCM 16679 / CGMCC 1.7299 / I-0)</name>
    <dbReference type="NCBI Taxonomy" id="745776"/>
    <lineage>
        <taxon>Bacteria</taxon>
        <taxon>Thermotogati</taxon>
        <taxon>Deinococcota</taxon>
        <taxon>Deinococci</taxon>
        <taxon>Deinococcales</taxon>
        <taxon>Deinococcaceae</taxon>
        <taxon>Deinococcus</taxon>
    </lineage>
</organism>
<feature type="transmembrane region" description="Helical" evidence="1">
    <location>
        <begin position="16"/>
        <end position="37"/>
    </location>
</feature>
<name>H8GU12_DEIGI</name>